<dbReference type="PANTHER" id="PTHR38340:SF1">
    <property type="entry name" value="S-LAYER PROTEIN"/>
    <property type="match status" value="1"/>
</dbReference>
<evidence type="ECO:0000256" key="1">
    <source>
        <dbReference type="ARBA" id="ARBA00004613"/>
    </source>
</evidence>
<evidence type="ECO:0000313" key="4">
    <source>
        <dbReference type="Proteomes" id="UP001251085"/>
    </source>
</evidence>
<dbReference type="PRINTS" id="PR00313">
    <property type="entry name" value="CABNDNGRPT"/>
</dbReference>
<dbReference type="InterPro" id="IPR050557">
    <property type="entry name" value="RTX_toxin/Mannuronan_C5-epim"/>
</dbReference>
<organism evidence="3 4">
    <name type="scientific">Paracoccus broussonetiae</name>
    <dbReference type="NCBI Taxonomy" id="3075834"/>
    <lineage>
        <taxon>Bacteria</taxon>
        <taxon>Pseudomonadati</taxon>
        <taxon>Pseudomonadota</taxon>
        <taxon>Alphaproteobacteria</taxon>
        <taxon>Rhodobacterales</taxon>
        <taxon>Paracoccaceae</taxon>
        <taxon>Paracoccus</taxon>
    </lineage>
</organism>
<dbReference type="InterPro" id="IPR001343">
    <property type="entry name" value="Hemolysn_Ca-bd"/>
</dbReference>
<sequence length="580" mass="60089">MDGVRHGMGGGKNDVFYAMTDGQTKNQIHIHAGGGDDKIIMDLGVSVSKMIQHGYHAFGDTGRDTFEFTNIKALRGTIVGRIDDFEATSDEIRIDGQKLDPFHPGDIRGLNVQIVAYQGQQWLEIKNADGGRALFAIEGARQVHLADGTWGEEAHFLPWNRVIPTNLPRVQFENPMNSLPDKLLMDFKGKALAVMGGHPNVTGTAASDWIMANRESNQIHGGAGADYINGHMGNDTIFGDDGNDLIDGGKGFDLIRGGAGADIIAGGSDADTVWGGAGSDVIYGGTERDQLFGEAGNDRLFGGPGDDYVSGGDGDDVISGGGGADRLVAGNGNDTLRGDLGNDNLSGEAGNDLVYGGGGNDVVHGNLGNDQLFGDAGNDTLSGSEGNDTLFGGAGNDVLYGGTGNDVLLGEDGDDLLHKSSGNGKFYGGAGADRIYGGTGNDFISGGIGNDRIFAGGGADTIAGGVGKDIISGGAGADHFVFASIQESRTDRGIDIITDFKHGSGDVIDVHAIDADLNKVGNQDFHFIGTSAFHGHAGELRYVDQGNGLMVLGDVNGDAKADFSISLVDIHALSGVDFIL</sequence>
<reference evidence="4" key="1">
    <citation type="submission" date="2023-07" db="EMBL/GenBank/DDBJ databases">
        <title>Characterization of two Paracoccaceae strains isolated from Phycosphere and proposal of Xinfangfangia lacusdiani sp. nov.</title>
        <authorList>
            <person name="Deng Y."/>
            <person name="Zhang Y.Q."/>
        </authorList>
    </citation>
    <scope>NUCLEOTIDE SEQUENCE [LARGE SCALE GENOMIC DNA]</scope>
    <source>
        <strain evidence="4">CPCC 101403</strain>
    </source>
</reference>
<dbReference type="Gene3D" id="2.150.10.10">
    <property type="entry name" value="Serralysin-like metalloprotease, C-terminal"/>
    <property type="match status" value="4"/>
</dbReference>
<keyword evidence="2" id="KW-0964">Secreted</keyword>
<protein>
    <submittedName>
        <fullName evidence="3">Calcium-binding protein</fullName>
    </submittedName>
</protein>
<dbReference type="SUPFAM" id="SSF51120">
    <property type="entry name" value="beta-Roll"/>
    <property type="match status" value="3"/>
</dbReference>
<evidence type="ECO:0000313" key="3">
    <source>
        <dbReference type="EMBL" id="MDT1064628.1"/>
    </source>
</evidence>
<accession>A0ABU3EK74</accession>
<keyword evidence="4" id="KW-1185">Reference proteome</keyword>
<dbReference type="EMBL" id="JAVRQI010000028">
    <property type="protein sequence ID" value="MDT1064628.1"/>
    <property type="molecule type" value="Genomic_DNA"/>
</dbReference>
<evidence type="ECO:0000256" key="2">
    <source>
        <dbReference type="ARBA" id="ARBA00022525"/>
    </source>
</evidence>
<dbReference type="InterPro" id="IPR018511">
    <property type="entry name" value="Hemolysin-typ_Ca-bd_CS"/>
</dbReference>
<name>A0ABU3EK74_9RHOB</name>
<comment type="subcellular location">
    <subcellularLocation>
        <location evidence="1">Secreted</location>
    </subcellularLocation>
</comment>
<dbReference type="PROSITE" id="PS00330">
    <property type="entry name" value="HEMOLYSIN_CALCIUM"/>
    <property type="match status" value="7"/>
</dbReference>
<dbReference type="PANTHER" id="PTHR38340">
    <property type="entry name" value="S-LAYER PROTEIN"/>
    <property type="match status" value="1"/>
</dbReference>
<dbReference type="Proteomes" id="UP001251085">
    <property type="component" value="Unassembled WGS sequence"/>
</dbReference>
<proteinExistence type="predicted"/>
<comment type="caution">
    <text evidence="3">The sequence shown here is derived from an EMBL/GenBank/DDBJ whole genome shotgun (WGS) entry which is preliminary data.</text>
</comment>
<dbReference type="InterPro" id="IPR011049">
    <property type="entry name" value="Serralysin-like_metalloprot_C"/>
</dbReference>
<gene>
    <name evidence="3" type="ORF">RM190_22415</name>
</gene>
<dbReference type="Pfam" id="PF00353">
    <property type="entry name" value="HemolysinCabind"/>
    <property type="match status" value="6"/>
</dbReference>